<reference evidence="3 4" key="1">
    <citation type="submission" date="2021-06" db="EMBL/GenBank/DDBJ databases">
        <title>Caerostris extrusa draft genome.</title>
        <authorList>
            <person name="Kono N."/>
            <person name="Arakawa K."/>
        </authorList>
    </citation>
    <scope>NUCLEOTIDE SEQUENCE [LARGE SCALE GENOMIC DNA]</scope>
</reference>
<gene>
    <name evidence="3" type="primary">AVEN_55532_2</name>
    <name evidence="3" type="ORF">CEXT_289972</name>
</gene>
<dbReference type="Pfam" id="PF13931">
    <property type="entry name" value="Microtub_bind"/>
    <property type="match status" value="1"/>
</dbReference>
<sequence>MLKKKGKIKLKVALDLAKNLAELNNYLKLEDEADQDLVQFGEFKQTFNNVVDSIRPVKRKHYHPLEIRYTLGTINILEREKEQYDSSKFNEIIDSIDWDEISIKKESTSKKHKTVSSEIAQIWKSSSKNQIENYEELQTEFESHDTVLVKELQKNQQEINIISTAVSEKIDSAKHCLTECQESLKNSSAEMANQISEFEKRRIQTTSHLKEEIFNTDLMLEKFISEDLVKDISTGKTPQRKTLTYPQELVATSPLDRVLRRFRLQREKDTDLAVHLPLENSFNSDISIESGKNKENYRKKTSRLPKKLPKFKGFAKPTLPMRKPLISANSHMDSSTV</sequence>
<accession>A0AAV4MC51</accession>
<proteinExistence type="predicted"/>
<keyword evidence="4" id="KW-1185">Reference proteome</keyword>
<evidence type="ECO:0000256" key="1">
    <source>
        <dbReference type="SAM" id="MobiDB-lite"/>
    </source>
</evidence>
<feature type="region of interest" description="Disordered" evidence="1">
    <location>
        <begin position="316"/>
        <end position="337"/>
    </location>
</feature>
<dbReference type="EMBL" id="BPLR01002067">
    <property type="protein sequence ID" value="GIX69589.1"/>
    <property type="molecule type" value="Genomic_DNA"/>
</dbReference>
<comment type="caution">
    <text evidence="3">The sequence shown here is derived from an EMBL/GenBank/DDBJ whole genome shotgun (WGS) entry which is preliminary data.</text>
</comment>
<evidence type="ECO:0000313" key="3">
    <source>
        <dbReference type="EMBL" id="GIX69589.1"/>
    </source>
</evidence>
<feature type="compositionally biased region" description="Polar residues" evidence="1">
    <location>
        <begin position="327"/>
        <end position="337"/>
    </location>
</feature>
<dbReference type="InterPro" id="IPR025901">
    <property type="entry name" value="Kinesin-assoc_MT-bd_dom"/>
</dbReference>
<protein>
    <submittedName>
        <fullName evidence="3">Microtub_bind domain-containing protein</fullName>
    </submittedName>
</protein>
<dbReference type="Proteomes" id="UP001054945">
    <property type="component" value="Unassembled WGS sequence"/>
</dbReference>
<organism evidence="3 4">
    <name type="scientific">Caerostris extrusa</name>
    <name type="common">Bark spider</name>
    <name type="synonym">Caerostris bankana</name>
    <dbReference type="NCBI Taxonomy" id="172846"/>
    <lineage>
        <taxon>Eukaryota</taxon>
        <taxon>Metazoa</taxon>
        <taxon>Ecdysozoa</taxon>
        <taxon>Arthropoda</taxon>
        <taxon>Chelicerata</taxon>
        <taxon>Arachnida</taxon>
        <taxon>Araneae</taxon>
        <taxon>Araneomorphae</taxon>
        <taxon>Entelegynae</taxon>
        <taxon>Araneoidea</taxon>
        <taxon>Araneidae</taxon>
        <taxon>Caerostris</taxon>
    </lineage>
</organism>
<name>A0AAV4MC51_CAEEX</name>
<dbReference type="GO" id="GO:0008017">
    <property type="term" value="F:microtubule binding"/>
    <property type="evidence" value="ECO:0007669"/>
    <property type="project" value="InterPro"/>
</dbReference>
<dbReference type="AlphaFoldDB" id="A0AAV4MC51"/>
<feature type="domain" description="Kinesin-associated microtubule-binding" evidence="2">
    <location>
        <begin position="227"/>
        <end position="299"/>
    </location>
</feature>
<evidence type="ECO:0000313" key="4">
    <source>
        <dbReference type="Proteomes" id="UP001054945"/>
    </source>
</evidence>
<evidence type="ECO:0000259" key="2">
    <source>
        <dbReference type="Pfam" id="PF13931"/>
    </source>
</evidence>